<feature type="domain" description="Type IX secretion system protein PorV" evidence="2">
    <location>
        <begin position="20"/>
        <end position="224"/>
    </location>
</feature>
<sequence length="306" mass="32893">MKTRWLIFVLLLTAVAAMAAEEDAGTACFPFLRLGVGARSLALGEAFVADARDAEAAVLNPALLSKNRRHAVTFTHDEYLADLTFEFGAYAFPLAGGAAGSVAVAARYISYGTLQGYDEFGVPTGEFPAADLAAGVSYGVELFQGFGAGATVNYVYSRIDDVNTSTVAFDLGLSYQPLNALRLGFTATNLGPDVKYVSLESPLPLTLRLGAAGDVLDLPRHKVTLFADGVYPYYDEPYGAFGLEYTMFDLVSFRGGYRLGHDTATFSFGVGFRFGLWDTVLLNLDYAYADYGDLDATHLFTLGLLI</sequence>
<feature type="chain" id="PRO_5009518453" description="Type IX secretion system protein PorV domain-containing protein" evidence="1">
    <location>
        <begin position="20"/>
        <end position="306"/>
    </location>
</feature>
<dbReference type="Proteomes" id="UP000177187">
    <property type="component" value="Unassembled WGS sequence"/>
</dbReference>
<organism evidence="3 4">
    <name type="scientific">Candidatus Coatesbacteria bacterium RBG_13_66_14</name>
    <dbReference type="NCBI Taxonomy" id="1817816"/>
    <lineage>
        <taxon>Bacteria</taxon>
        <taxon>Candidatus Coatesiibacteriota</taxon>
    </lineage>
</organism>
<dbReference type="SUPFAM" id="SSF56935">
    <property type="entry name" value="Porins"/>
    <property type="match status" value="1"/>
</dbReference>
<reference evidence="3 4" key="1">
    <citation type="journal article" date="2016" name="Nat. Commun.">
        <title>Thousands of microbial genomes shed light on interconnected biogeochemical processes in an aquifer system.</title>
        <authorList>
            <person name="Anantharaman K."/>
            <person name="Brown C.T."/>
            <person name="Hug L.A."/>
            <person name="Sharon I."/>
            <person name="Castelle C.J."/>
            <person name="Probst A.J."/>
            <person name="Thomas B.C."/>
            <person name="Singh A."/>
            <person name="Wilkins M.J."/>
            <person name="Karaoz U."/>
            <person name="Brodie E.L."/>
            <person name="Williams K.H."/>
            <person name="Hubbard S.S."/>
            <person name="Banfield J.F."/>
        </authorList>
    </citation>
    <scope>NUCLEOTIDE SEQUENCE [LARGE SCALE GENOMIC DNA]</scope>
</reference>
<name>A0A1F5EYW1_9BACT</name>
<gene>
    <name evidence="3" type="ORF">A2Y64_00495</name>
</gene>
<protein>
    <recommendedName>
        <fullName evidence="2">Type IX secretion system protein PorV domain-containing protein</fullName>
    </recommendedName>
</protein>
<dbReference type="Gene3D" id="2.40.160.60">
    <property type="entry name" value="Outer membrane protein transport protein (OMPP1/FadL/TodX)"/>
    <property type="match status" value="1"/>
</dbReference>
<dbReference type="AlphaFoldDB" id="A0A1F5EYW1"/>
<dbReference type="EMBL" id="MFAF01000125">
    <property type="protein sequence ID" value="OGD72334.1"/>
    <property type="molecule type" value="Genomic_DNA"/>
</dbReference>
<dbReference type="STRING" id="1817816.A2Y64_00495"/>
<dbReference type="NCBIfam" id="NF033709">
    <property type="entry name" value="PorV_fam"/>
    <property type="match status" value="1"/>
</dbReference>
<evidence type="ECO:0000313" key="3">
    <source>
        <dbReference type="EMBL" id="OGD72334.1"/>
    </source>
</evidence>
<dbReference type="Pfam" id="PF19572">
    <property type="entry name" value="PorV"/>
    <property type="match status" value="1"/>
</dbReference>
<dbReference type="InterPro" id="IPR045741">
    <property type="entry name" value="PorV"/>
</dbReference>
<keyword evidence="1" id="KW-0732">Signal</keyword>
<evidence type="ECO:0000259" key="2">
    <source>
        <dbReference type="Pfam" id="PF19572"/>
    </source>
</evidence>
<proteinExistence type="predicted"/>
<comment type="caution">
    <text evidence="3">The sequence shown here is derived from an EMBL/GenBank/DDBJ whole genome shotgun (WGS) entry which is preliminary data.</text>
</comment>
<evidence type="ECO:0000313" key="4">
    <source>
        <dbReference type="Proteomes" id="UP000177187"/>
    </source>
</evidence>
<accession>A0A1F5EYW1</accession>
<evidence type="ECO:0000256" key="1">
    <source>
        <dbReference type="SAM" id="SignalP"/>
    </source>
</evidence>
<feature type="signal peptide" evidence="1">
    <location>
        <begin position="1"/>
        <end position="19"/>
    </location>
</feature>